<dbReference type="HAMAP" id="MF_00011">
    <property type="entry name" value="Adenylosucc_synth"/>
    <property type="match status" value="1"/>
</dbReference>
<dbReference type="AlphaFoldDB" id="F2KSY6"/>
<feature type="binding site" evidence="8">
    <location>
        <begin position="321"/>
        <end position="323"/>
    </location>
    <ligand>
        <name>GTP</name>
        <dbReference type="ChEBI" id="CHEBI:37565"/>
    </ligand>
</feature>
<dbReference type="EMBL" id="CP002588">
    <property type="protein sequence ID" value="AEA48130.1"/>
    <property type="molecule type" value="Genomic_DNA"/>
</dbReference>
<dbReference type="RefSeq" id="WP_013684781.1">
    <property type="nucleotide sequence ID" value="NC_015320.1"/>
</dbReference>
<feature type="binding site" description="in other chain" evidence="8">
    <location>
        <begin position="13"/>
        <end position="16"/>
    </location>
    <ligand>
        <name>IMP</name>
        <dbReference type="ChEBI" id="CHEBI:58053"/>
        <note>ligand shared between dimeric partners</note>
    </ligand>
</feature>
<dbReference type="UniPathway" id="UPA00075">
    <property type="reaction ID" value="UER00335"/>
</dbReference>
<evidence type="ECO:0000256" key="3">
    <source>
        <dbReference type="ARBA" id="ARBA00022723"/>
    </source>
</evidence>
<keyword evidence="2 8" id="KW-0436">Ligase</keyword>
<comment type="cofactor">
    <cofactor evidence="8">
        <name>Mg(2+)</name>
        <dbReference type="ChEBI" id="CHEBI:18420"/>
    </cofactor>
    <text evidence="8">Binds 1 Mg(2+) ion per subunit.</text>
</comment>
<dbReference type="GO" id="GO:0005737">
    <property type="term" value="C:cytoplasm"/>
    <property type="evidence" value="ECO:0007669"/>
    <property type="project" value="UniProtKB-SubCell"/>
</dbReference>
<dbReference type="GO" id="GO:0005525">
    <property type="term" value="F:GTP binding"/>
    <property type="evidence" value="ECO:0007669"/>
    <property type="project" value="UniProtKB-UniRule"/>
</dbReference>
<feature type="binding site" description="in other chain" evidence="8">
    <location>
        <position position="176"/>
    </location>
    <ligand>
        <name>IMP</name>
        <dbReference type="ChEBI" id="CHEBI:58053"/>
        <note>ligand shared between dimeric partners</note>
    </ligand>
</feature>
<dbReference type="FunFam" id="3.40.440.10:FF:000007">
    <property type="entry name" value="Adenylosuccinate synthetase"/>
    <property type="match status" value="1"/>
</dbReference>
<dbReference type="eggNOG" id="arCOG04387">
    <property type="taxonomic scope" value="Archaea"/>
</dbReference>
<name>F2KSY6_ARCVS</name>
<evidence type="ECO:0000256" key="8">
    <source>
        <dbReference type="HAMAP-Rule" id="MF_00011"/>
    </source>
</evidence>
<keyword evidence="6 8" id="KW-0460">Magnesium</keyword>
<feature type="binding site" evidence="8">
    <location>
        <begin position="42"/>
        <end position="44"/>
    </location>
    <ligand>
        <name>GTP</name>
        <dbReference type="ChEBI" id="CHEBI:37565"/>
    </ligand>
</feature>
<evidence type="ECO:0000256" key="4">
    <source>
        <dbReference type="ARBA" id="ARBA00022741"/>
    </source>
</evidence>
<comment type="similarity">
    <text evidence="8 9">Belongs to the adenylosuccinate synthetase family.</text>
</comment>
<feature type="binding site" evidence="8">
    <location>
        <position position="13"/>
    </location>
    <ligand>
        <name>Mg(2+)</name>
        <dbReference type="ChEBI" id="CHEBI:18420"/>
    </ligand>
</feature>
<dbReference type="GO" id="GO:0044208">
    <property type="term" value="P:'de novo' AMP biosynthetic process"/>
    <property type="evidence" value="ECO:0007669"/>
    <property type="project" value="UniProtKB-UniRule"/>
</dbReference>
<dbReference type="InterPro" id="IPR001114">
    <property type="entry name" value="Adenylosuccinate_synthetase"/>
</dbReference>
<comment type="function">
    <text evidence="8">Plays an important role in the de novo pathway of purine nucleotide biosynthesis. Catalyzes the first committed step in the biosynthesis of AMP from IMP.</text>
</comment>
<dbReference type="KEGG" id="ave:Arcve_2141"/>
<keyword evidence="4 8" id="KW-0547">Nucleotide-binding</keyword>
<accession>F2KSY6</accession>
<evidence type="ECO:0000256" key="7">
    <source>
        <dbReference type="ARBA" id="ARBA00023134"/>
    </source>
</evidence>
<dbReference type="PANTHER" id="PTHR11846:SF0">
    <property type="entry name" value="ADENYLOSUCCINATE SYNTHETASE"/>
    <property type="match status" value="1"/>
</dbReference>
<dbReference type="GO" id="GO:0046040">
    <property type="term" value="P:IMP metabolic process"/>
    <property type="evidence" value="ECO:0007669"/>
    <property type="project" value="TreeGrafter"/>
</dbReference>
<proteinExistence type="inferred from homology"/>
<evidence type="ECO:0000313" key="10">
    <source>
        <dbReference type="EMBL" id="AEA48130.1"/>
    </source>
</evidence>
<comment type="subcellular location">
    <subcellularLocation>
        <location evidence="8">Cytoplasm</location>
    </subcellularLocation>
</comment>
<keyword evidence="1 8" id="KW-0963">Cytoplasm</keyword>
<dbReference type="PROSITE" id="PS01266">
    <property type="entry name" value="ADENYLOSUCCIN_SYN_1"/>
    <property type="match status" value="1"/>
</dbReference>
<reference evidence="10 11" key="1">
    <citation type="submission" date="2011-03" db="EMBL/GenBank/DDBJ databases">
        <title>The complete genome of Archaeoglobus veneficus SNP6.</title>
        <authorList>
            <consortium name="US DOE Joint Genome Institute (JGI-PGF)"/>
            <person name="Lucas S."/>
            <person name="Copeland A."/>
            <person name="Lapidus A."/>
            <person name="Bruce D."/>
            <person name="Goodwin L."/>
            <person name="Pitluck S."/>
            <person name="Kyrpides N."/>
            <person name="Mavromatis K."/>
            <person name="Pagani I."/>
            <person name="Ivanova N."/>
            <person name="Mikhailova N."/>
            <person name="Lu M."/>
            <person name="Detter J.C."/>
            <person name="Tapia R."/>
            <person name="Han C."/>
            <person name="Land M."/>
            <person name="Hauser L."/>
            <person name="Markowitz V."/>
            <person name="Cheng J.-F."/>
            <person name="Hugenholtz P."/>
            <person name="Woyke T."/>
            <person name="Wu D."/>
            <person name="Spring S."/>
            <person name="Brambilla E."/>
            <person name="Klenk H.-P."/>
            <person name="Eisen J.A."/>
        </authorList>
    </citation>
    <scope>NUCLEOTIDE SEQUENCE [LARGE SCALE GENOMIC DNA]</scope>
    <source>
        <strain>SNP6</strain>
    </source>
</reference>
<keyword evidence="7 8" id="KW-0342">GTP-binding</keyword>
<dbReference type="EC" id="6.3.4.4" evidence="8 9"/>
<dbReference type="Gene3D" id="3.40.440.10">
    <property type="entry name" value="Adenylosuccinate Synthetase, subunit A, domain 1"/>
    <property type="match status" value="2"/>
</dbReference>
<dbReference type="CDD" id="cd03108">
    <property type="entry name" value="AdSS"/>
    <property type="match status" value="1"/>
</dbReference>
<gene>
    <name evidence="8" type="primary">purA</name>
    <name evidence="10" type="ordered locus">Arcve_2141</name>
</gene>
<organism evidence="10 11">
    <name type="scientific">Archaeoglobus veneficus (strain DSM 11195 / SNP6)</name>
    <dbReference type="NCBI Taxonomy" id="693661"/>
    <lineage>
        <taxon>Archaea</taxon>
        <taxon>Methanobacteriati</taxon>
        <taxon>Methanobacteriota</taxon>
        <taxon>Archaeoglobi</taxon>
        <taxon>Archaeoglobales</taxon>
        <taxon>Archaeoglobaceae</taxon>
        <taxon>Archaeoglobus</taxon>
    </lineage>
</organism>
<dbReference type="HOGENOM" id="CLU_029848_0_0_2"/>
<dbReference type="GO" id="GO:0000287">
    <property type="term" value="F:magnesium ion binding"/>
    <property type="evidence" value="ECO:0007669"/>
    <property type="project" value="UniProtKB-UniRule"/>
</dbReference>
<evidence type="ECO:0000256" key="5">
    <source>
        <dbReference type="ARBA" id="ARBA00022755"/>
    </source>
</evidence>
<dbReference type="OrthoDB" id="372247at2157"/>
<feature type="binding site" evidence="8">
    <location>
        <position position="255"/>
    </location>
    <ligand>
        <name>GTP</name>
        <dbReference type="ChEBI" id="CHEBI:37565"/>
    </ligand>
</feature>
<dbReference type="InterPro" id="IPR027417">
    <property type="entry name" value="P-loop_NTPase"/>
</dbReference>
<feature type="binding site" description="in other chain" evidence="8">
    <location>
        <begin position="40"/>
        <end position="43"/>
    </location>
    <ligand>
        <name>IMP</name>
        <dbReference type="ChEBI" id="CHEBI:58053"/>
        <note>ligand shared between dimeric partners</note>
    </ligand>
</feature>
<feature type="binding site" description="in other chain" evidence="8">
    <location>
        <position position="253"/>
    </location>
    <ligand>
        <name>IMP</name>
        <dbReference type="ChEBI" id="CHEBI:58053"/>
        <note>ligand shared between dimeric partners</note>
    </ligand>
</feature>
<evidence type="ECO:0000256" key="9">
    <source>
        <dbReference type="RuleBase" id="RU000520"/>
    </source>
</evidence>
<feature type="active site" description="Proton acceptor" evidence="8">
    <location>
        <position position="13"/>
    </location>
</feature>
<keyword evidence="11" id="KW-1185">Reference proteome</keyword>
<dbReference type="SMART" id="SM00788">
    <property type="entry name" value="Adenylsucc_synt"/>
    <property type="match status" value="1"/>
</dbReference>
<dbReference type="Gene3D" id="3.90.170.10">
    <property type="entry name" value="Adenylosuccinate Synthetase, subunit A, domain 3"/>
    <property type="match status" value="2"/>
</dbReference>
<evidence type="ECO:0000313" key="11">
    <source>
        <dbReference type="Proteomes" id="UP000008136"/>
    </source>
</evidence>
<feature type="active site" description="Proton donor" evidence="8">
    <location>
        <position position="43"/>
    </location>
</feature>
<evidence type="ECO:0000256" key="6">
    <source>
        <dbReference type="ARBA" id="ARBA00022842"/>
    </source>
</evidence>
<keyword evidence="3 8" id="KW-0479">Metal-binding</keyword>
<dbReference type="Proteomes" id="UP000008136">
    <property type="component" value="Chromosome"/>
</dbReference>
<evidence type="ECO:0000256" key="2">
    <source>
        <dbReference type="ARBA" id="ARBA00022598"/>
    </source>
</evidence>
<dbReference type="GO" id="GO:0004019">
    <property type="term" value="F:adenylosuccinate synthase activity"/>
    <property type="evidence" value="ECO:0007669"/>
    <property type="project" value="UniProtKB-UniRule"/>
</dbReference>
<dbReference type="Gene3D" id="1.10.300.10">
    <property type="entry name" value="Adenylosuccinate Synthetase, subunit A, domain 2"/>
    <property type="match status" value="1"/>
</dbReference>
<feature type="binding site" evidence="8">
    <location>
        <begin position="12"/>
        <end position="18"/>
    </location>
    <ligand>
        <name>GTP</name>
        <dbReference type="ChEBI" id="CHEBI:37565"/>
    </ligand>
</feature>
<feature type="binding site" evidence="8">
    <location>
        <position position="42"/>
    </location>
    <ligand>
        <name>Mg(2+)</name>
        <dbReference type="ChEBI" id="CHEBI:18420"/>
    </ligand>
</feature>
<dbReference type="PANTHER" id="PTHR11846">
    <property type="entry name" value="ADENYLOSUCCINATE SYNTHETASE"/>
    <property type="match status" value="1"/>
</dbReference>
<dbReference type="SUPFAM" id="SSF52540">
    <property type="entry name" value="P-loop containing nucleoside triphosphate hydrolases"/>
    <property type="match status" value="1"/>
</dbReference>
<comment type="catalytic activity">
    <reaction evidence="8 9">
        <text>IMP + L-aspartate + GTP = N(6)-(1,2-dicarboxyethyl)-AMP + GDP + phosphate + 2 H(+)</text>
        <dbReference type="Rhea" id="RHEA:15753"/>
        <dbReference type="ChEBI" id="CHEBI:15378"/>
        <dbReference type="ChEBI" id="CHEBI:29991"/>
        <dbReference type="ChEBI" id="CHEBI:37565"/>
        <dbReference type="ChEBI" id="CHEBI:43474"/>
        <dbReference type="ChEBI" id="CHEBI:57567"/>
        <dbReference type="ChEBI" id="CHEBI:58053"/>
        <dbReference type="ChEBI" id="CHEBI:58189"/>
        <dbReference type="EC" id="6.3.4.4"/>
    </reaction>
</comment>
<dbReference type="InterPro" id="IPR042110">
    <property type="entry name" value="Adenylosuccinate_synth_dom2"/>
</dbReference>
<protein>
    <recommendedName>
        <fullName evidence="8 9">Adenylosuccinate synthetase</fullName>
        <shortName evidence="8">AMPSase</shortName>
        <shortName evidence="8">AdSS</shortName>
        <ecNumber evidence="8 9">6.3.4.4</ecNumber>
    </recommendedName>
    <alternativeName>
        <fullName evidence="8">IMP--aspartate ligase</fullName>
    </alternativeName>
</protein>
<dbReference type="InterPro" id="IPR018220">
    <property type="entry name" value="Adenylosuccin_syn_GTP-bd"/>
</dbReference>
<keyword evidence="5 8" id="KW-0658">Purine biosynthesis</keyword>
<dbReference type="InterPro" id="IPR042111">
    <property type="entry name" value="Adenylosuccinate_synth_dom3"/>
</dbReference>
<feature type="binding site" evidence="8">
    <location>
        <begin position="281"/>
        <end position="283"/>
    </location>
    <ligand>
        <name>GTP</name>
        <dbReference type="ChEBI" id="CHEBI:37565"/>
    </ligand>
</feature>
<feature type="binding site" description="in other chain" evidence="8">
    <location>
        <position position="124"/>
    </location>
    <ligand>
        <name>IMP</name>
        <dbReference type="ChEBI" id="CHEBI:58053"/>
        <note>ligand shared between dimeric partners</note>
    </ligand>
</feature>
<dbReference type="Pfam" id="PF00709">
    <property type="entry name" value="Adenylsucc_synt"/>
    <property type="match status" value="1"/>
</dbReference>
<comment type="subunit">
    <text evidence="8">Homodimer.</text>
</comment>
<feature type="binding site" evidence="8">
    <location>
        <begin position="249"/>
        <end position="255"/>
    </location>
    <ligand>
        <name>substrate</name>
    </ligand>
</feature>
<sequence length="337" mass="36867">MSATIVVGGFWGDEGKGKIIAHIAHSDRPVIIARGGVGPNAGHTVEVEGKKFGVRMIPSGFVYKDARLFIGAGVLVDPRVFLKEVELLDVADRARLDYRCSIIEEKHIEEDRGSEHLKGKIGSTGTGCGPANRDRVMRVARQAKDVEELRPFIADVPLEVNEAIDRGEFVLIEGSQGFALSLYYGTYPYVTSKDTTASAIASDVGVGPTKIDEVVVVFKTFPTRVGAGPFPTEMPQEEAEKLGIIEYGTVTGRRRRIGYWDGKLARYSAMVNGATQIALTGIDKLDKECYGVTEWEKLTPKAKQFVEQVEDEVRVPVTLISTGPELSQIIDLRAEKL</sequence>
<feature type="binding site" evidence="8">
    <location>
        <position position="138"/>
    </location>
    <ligand>
        <name>IMP</name>
        <dbReference type="ChEBI" id="CHEBI:58053"/>
        <note>ligand shared between dimeric partners</note>
    </ligand>
</feature>
<evidence type="ECO:0000256" key="1">
    <source>
        <dbReference type="ARBA" id="ARBA00022490"/>
    </source>
</evidence>
<dbReference type="InterPro" id="IPR042109">
    <property type="entry name" value="Adenylosuccinate_synth_dom1"/>
</dbReference>
<dbReference type="STRING" id="693661.Arcve_2141"/>
<dbReference type="GeneID" id="10395278"/>
<dbReference type="NCBIfam" id="NF003295">
    <property type="entry name" value="PRK04293.1"/>
    <property type="match status" value="1"/>
</dbReference>
<comment type="pathway">
    <text evidence="8 9">Purine metabolism; AMP biosynthesis via de novo pathway; AMP from IMP: step 1/2.</text>
</comment>
<feature type="binding site" description="in other chain" evidence="8">
    <location>
        <position position="191"/>
    </location>
    <ligand>
        <name>IMP</name>
        <dbReference type="ChEBI" id="CHEBI:58053"/>
        <note>ligand shared between dimeric partners</note>
    </ligand>
</feature>